<evidence type="ECO:0000313" key="2">
    <source>
        <dbReference type="Proteomes" id="UP001059745"/>
    </source>
</evidence>
<evidence type="ECO:0000313" key="1">
    <source>
        <dbReference type="EMBL" id="UWX68811.1"/>
    </source>
</evidence>
<dbReference type="Proteomes" id="UP001059745">
    <property type="component" value="Chromosome 1"/>
</dbReference>
<protein>
    <submittedName>
        <fullName evidence="1">Uncharacterized protein</fullName>
    </submittedName>
</protein>
<gene>
    <name evidence="1" type="ORF">NYZ96_11235</name>
</gene>
<organism evidence="1 2">
    <name type="scientific">Burkholderia gladioli</name>
    <name type="common">Pseudomonas marginata</name>
    <name type="synonym">Phytomonas marginata</name>
    <dbReference type="NCBI Taxonomy" id="28095"/>
    <lineage>
        <taxon>Bacteria</taxon>
        <taxon>Pseudomonadati</taxon>
        <taxon>Pseudomonadota</taxon>
        <taxon>Betaproteobacteria</taxon>
        <taxon>Burkholderiales</taxon>
        <taxon>Burkholderiaceae</taxon>
        <taxon>Burkholderia</taxon>
    </lineage>
</organism>
<dbReference type="RefSeq" id="WP_260531182.1">
    <property type="nucleotide sequence ID" value="NZ_CP104214.1"/>
</dbReference>
<reference evidence="1" key="1">
    <citation type="submission" date="2022-09" db="EMBL/GenBank/DDBJ databases">
        <title>Genomic of Burkholderia gladioli.</title>
        <authorList>
            <person name="Wu H."/>
        </authorList>
    </citation>
    <scope>NUCLEOTIDE SEQUENCE</scope>
    <source>
        <strain evidence="1">ZN-S4</strain>
    </source>
</reference>
<dbReference type="EMBL" id="CP104214">
    <property type="protein sequence ID" value="UWX68811.1"/>
    <property type="molecule type" value="Genomic_DNA"/>
</dbReference>
<proteinExistence type="predicted"/>
<accession>A0AB38TMY2</accession>
<sequence length="69" mass="7429">MNEIYGLPQSLTGDELVSIKQKQNGEWAECTMPLAMLIQLMTAFAASLPTDKPTSAGQLWNDAGMVAIS</sequence>
<dbReference type="AlphaFoldDB" id="A0AB38TMY2"/>
<name>A0AB38TMY2_BURGA</name>